<proteinExistence type="predicted"/>
<dbReference type="AlphaFoldDB" id="A0A4Z2G2Q1"/>
<gene>
    <name evidence="2" type="ORF">EYF80_042383</name>
</gene>
<sequence length="128" mass="14564">MLPLPCKRRLCNHSCLEHVALSGGSWRPFTSRSAPSGSTTDPPNGDHLRPRDHYGRLPPSRRQHQQVASELHHKHKEKGIKRILQHCRVSFIFLMRIHKCFGTNNMAYGLKADISVESDTHGRLDPDP</sequence>
<protein>
    <submittedName>
        <fullName evidence="2">Uncharacterized protein</fullName>
    </submittedName>
</protein>
<name>A0A4Z2G2Q1_9TELE</name>
<keyword evidence="3" id="KW-1185">Reference proteome</keyword>
<dbReference type="EMBL" id="SRLO01000743">
    <property type="protein sequence ID" value="TNN47440.1"/>
    <property type="molecule type" value="Genomic_DNA"/>
</dbReference>
<evidence type="ECO:0000313" key="2">
    <source>
        <dbReference type="EMBL" id="TNN47440.1"/>
    </source>
</evidence>
<reference evidence="2 3" key="1">
    <citation type="submission" date="2019-03" db="EMBL/GenBank/DDBJ databases">
        <title>First draft genome of Liparis tanakae, snailfish: a comprehensive survey of snailfish specific genes.</title>
        <authorList>
            <person name="Kim W."/>
            <person name="Song I."/>
            <person name="Jeong J.-H."/>
            <person name="Kim D."/>
            <person name="Kim S."/>
            <person name="Ryu S."/>
            <person name="Song J.Y."/>
            <person name="Lee S.K."/>
        </authorList>
    </citation>
    <scope>NUCLEOTIDE SEQUENCE [LARGE SCALE GENOMIC DNA]</scope>
    <source>
        <tissue evidence="2">Muscle</tissue>
    </source>
</reference>
<organism evidence="2 3">
    <name type="scientific">Liparis tanakae</name>
    <name type="common">Tanaka's snailfish</name>
    <dbReference type="NCBI Taxonomy" id="230148"/>
    <lineage>
        <taxon>Eukaryota</taxon>
        <taxon>Metazoa</taxon>
        <taxon>Chordata</taxon>
        <taxon>Craniata</taxon>
        <taxon>Vertebrata</taxon>
        <taxon>Euteleostomi</taxon>
        <taxon>Actinopterygii</taxon>
        <taxon>Neopterygii</taxon>
        <taxon>Teleostei</taxon>
        <taxon>Neoteleostei</taxon>
        <taxon>Acanthomorphata</taxon>
        <taxon>Eupercaria</taxon>
        <taxon>Perciformes</taxon>
        <taxon>Cottioidei</taxon>
        <taxon>Cottales</taxon>
        <taxon>Liparidae</taxon>
        <taxon>Liparis</taxon>
    </lineage>
</organism>
<feature type="region of interest" description="Disordered" evidence="1">
    <location>
        <begin position="27"/>
        <end position="77"/>
    </location>
</feature>
<evidence type="ECO:0000256" key="1">
    <source>
        <dbReference type="SAM" id="MobiDB-lite"/>
    </source>
</evidence>
<feature type="compositionally biased region" description="Polar residues" evidence="1">
    <location>
        <begin position="28"/>
        <end position="42"/>
    </location>
</feature>
<dbReference type="Proteomes" id="UP000314294">
    <property type="component" value="Unassembled WGS sequence"/>
</dbReference>
<evidence type="ECO:0000313" key="3">
    <source>
        <dbReference type="Proteomes" id="UP000314294"/>
    </source>
</evidence>
<accession>A0A4Z2G2Q1</accession>
<feature type="compositionally biased region" description="Basic and acidic residues" evidence="1">
    <location>
        <begin position="44"/>
        <end position="55"/>
    </location>
</feature>
<comment type="caution">
    <text evidence="2">The sequence shown here is derived from an EMBL/GenBank/DDBJ whole genome shotgun (WGS) entry which is preliminary data.</text>
</comment>